<accession>A0A3B9IRE3</accession>
<dbReference type="PANTHER" id="PTHR30055">
    <property type="entry name" value="HTH-TYPE TRANSCRIPTIONAL REGULATOR RUTR"/>
    <property type="match status" value="1"/>
</dbReference>
<feature type="region of interest" description="Disordered" evidence="3">
    <location>
        <begin position="1"/>
        <end position="20"/>
    </location>
</feature>
<evidence type="ECO:0000256" key="1">
    <source>
        <dbReference type="ARBA" id="ARBA00023125"/>
    </source>
</evidence>
<dbReference type="EMBL" id="DMAI01000386">
    <property type="protein sequence ID" value="HAE50432.1"/>
    <property type="molecule type" value="Genomic_DNA"/>
</dbReference>
<proteinExistence type="predicted"/>
<evidence type="ECO:0000259" key="4">
    <source>
        <dbReference type="PROSITE" id="PS50977"/>
    </source>
</evidence>
<name>A0A3B9IRE3_9PROT</name>
<comment type="caution">
    <text evidence="5">The sequence shown here is derived from an EMBL/GenBank/DDBJ whole genome shotgun (WGS) entry which is preliminary data.</text>
</comment>
<dbReference type="Proteomes" id="UP000257706">
    <property type="component" value="Unassembled WGS sequence"/>
</dbReference>
<dbReference type="InterPro" id="IPR041490">
    <property type="entry name" value="KstR2_TetR_C"/>
</dbReference>
<keyword evidence="1 2" id="KW-0238">DNA-binding</keyword>
<evidence type="ECO:0000313" key="6">
    <source>
        <dbReference type="Proteomes" id="UP000257706"/>
    </source>
</evidence>
<dbReference type="PANTHER" id="PTHR30055:SF200">
    <property type="entry name" value="HTH-TYPE TRANSCRIPTIONAL REPRESSOR BDCR"/>
    <property type="match status" value="1"/>
</dbReference>
<dbReference type="Gene3D" id="1.10.357.10">
    <property type="entry name" value="Tetracycline Repressor, domain 2"/>
    <property type="match status" value="1"/>
</dbReference>
<dbReference type="PROSITE" id="PS50977">
    <property type="entry name" value="HTH_TETR_2"/>
    <property type="match status" value="1"/>
</dbReference>
<dbReference type="SUPFAM" id="SSF46689">
    <property type="entry name" value="Homeodomain-like"/>
    <property type="match status" value="1"/>
</dbReference>
<evidence type="ECO:0000313" key="5">
    <source>
        <dbReference type="EMBL" id="HAE50432.1"/>
    </source>
</evidence>
<dbReference type="GO" id="GO:0000976">
    <property type="term" value="F:transcription cis-regulatory region binding"/>
    <property type="evidence" value="ECO:0007669"/>
    <property type="project" value="TreeGrafter"/>
</dbReference>
<feature type="DNA-binding region" description="H-T-H motif" evidence="2">
    <location>
        <begin position="54"/>
        <end position="73"/>
    </location>
</feature>
<dbReference type="SUPFAM" id="SSF48498">
    <property type="entry name" value="Tetracyclin repressor-like, C-terminal domain"/>
    <property type="match status" value="1"/>
</dbReference>
<dbReference type="Pfam" id="PF17932">
    <property type="entry name" value="TetR_C_24"/>
    <property type="match status" value="1"/>
</dbReference>
<organism evidence="5 6">
    <name type="scientific">Tistrella mobilis</name>
    <dbReference type="NCBI Taxonomy" id="171437"/>
    <lineage>
        <taxon>Bacteria</taxon>
        <taxon>Pseudomonadati</taxon>
        <taxon>Pseudomonadota</taxon>
        <taxon>Alphaproteobacteria</taxon>
        <taxon>Geminicoccales</taxon>
        <taxon>Geminicoccaceae</taxon>
        <taxon>Tistrella</taxon>
    </lineage>
</organism>
<gene>
    <name evidence="5" type="ORF">DCK97_23760</name>
</gene>
<evidence type="ECO:0000256" key="3">
    <source>
        <dbReference type="SAM" id="MobiDB-lite"/>
    </source>
</evidence>
<dbReference type="PROSITE" id="PS01081">
    <property type="entry name" value="HTH_TETR_1"/>
    <property type="match status" value="1"/>
</dbReference>
<dbReference type="InterPro" id="IPR036271">
    <property type="entry name" value="Tet_transcr_reg_TetR-rel_C_sf"/>
</dbReference>
<dbReference type="InterPro" id="IPR009057">
    <property type="entry name" value="Homeodomain-like_sf"/>
</dbReference>
<reference evidence="5 6" key="1">
    <citation type="journal article" date="2018" name="Nat. Biotechnol.">
        <title>A standardized bacterial taxonomy based on genome phylogeny substantially revises the tree of life.</title>
        <authorList>
            <person name="Parks D.H."/>
            <person name="Chuvochina M."/>
            <person name="Waite D.W."/>
            <person name="Rinke C."/>
            <person name="Skarshewski A."/>
            <person name="Chaumeil P.A."/>
            <person name="Hugenholtz P."/>
        </authorList>
    </citation>
    <scope>NUCLEOTIDE SEQUENCE [LARGE SCALE GENOMIC DNA]</scope>
    <source>
        <strain evidence="5">UBA8739</strain>
    </source>
</reference>
<dbReference type="AlphaFoldDB" id="A0A3B9IRE3"/>
<feature type="domain" description="HTH tetR-type" evidence="4">
    <location>
        <begin position="31"/>
        <end position="91"/>
    </location>
</feature>
<dbReference type="InterPro" id="IPR001647">
    <property type="entry name" value="HTH_TetR"/>
</dbReference>
<dbReference type="PRINTS" id="PR00455">
    <property type="entry name" value="HTHTETR"/>
</dbReference>
<dbReference type="InterPro" id="IPR050109">
    <property type="entry name" value="HTH-type_TetR-like_transc_reg"/>
</dbReference>
<dbReference type="InterPro" id="IPR023772">
    <property type="entry name" value="DNA-bd_HTH_TetR-type_CS"/>
</dbReference>
<dbReference type="Gene3D" id="1.10.10.60">
    <property type="entry name" value="Homeodomain-like"/>
    <property type="match status" value="1"/>
</dbReference>
<dbReference type="RefSeq" id="WP_296710346.1">
    <property type="nucleotide sequence ID" value="NZ_CP121013.1"/>
</dbReference>
<sequence>MAGQGESGDRAAAGGGRMSRRSGAMRDEVIAFKRERILEEAAAAFYEHGYQGTTLEAVATRLGVTKPFIYYHFRNKAEILSEICRRGITEAVAALDAAQAAEGTPDQRLAAAIEAITRTVLEQQAYTAIYFREEKNYPADDAVELNRRRKAFDHKLSALLEEGVAAGVFEIEDVRLTALAIGGMISWAFTWYNPQGRLSTAEICRRMAGLVLRMVRRPE</sequence>
<dbReference type="Pfam" id="PF00440">
    <property type="entry name" value="TetR_N"/>
    <property type="match status" value="1"/>
</dbReference>
<dbReference type="GO" id="GO:0003700">
    <property type="term" value="F:DNA-binding transcription factor activity"/>
    <property type="evidence" value="ECO:0007669"/>
    <property type="project" value="TreeGrafter"/>
</dbReference>
<evidence type="ECO:0000256" key="2">
    <source>
        <dbReference type="PROSITE-ProRule" id="PRU00335"/>
    </source>
</evidence>
<protein>
    <submittedName>
        <fullName evidence="5">TetR/AcrR family transcriptional regulator</fullName>
    </submittedName>
</protein>